<dbReference type="InterPro" id="IPR032466">
    <property type="entry name" value="Metal_Hydrolase"/>
</dbReference>
<name>A0A5C5U5P0_9GAMM</name>
<evidence type="ECO:0000313" key="4">
    <source>
        <dbReference type="Proteomes" id="UP000315949"/>
    </source>
</evidence>
<dbReference type="PANTHER" id="PTHR43135">
    <property type="entry name" value="ALPHA-D-RIBOSE 1-METHYLPHOSPHONATE 5-TRIPHOSPHATE DIPHOSPHATASE"/>
    <property type="match status" value="1"/>
</dbReference>
<dbReference type="EMBL" id="VOHE01000002">
    <property type="protein sequence ID" value="TWT20610.1"/>
    <property type="molecule type" value="Genomic_DNA"/>
</dbReference>
<gene>
    <name evidence="3" type="ORF">FQY79_04555</name>
</gene>
<dbReference type="Gene3D" id="3.20.20.140">
    <property type="entry name" value="Metal-dependent hydrolases"/>
    <property type="match status" value="1"/>
</dbReference>
<dbReference type="PANTHER" id="PTHR43135:SF3">
    <property type="entry name" value="ALPHA-D-RIBOSE 1-METHYLPHOSPHONATE 5-TRIPHOSPHATE DIPHOSPHATASE"/>
    <property type="match status" value="1"/>
</dbReference>
<feature type="signal peptide" evidence="1">
    <location>
        <begin position="1"/>
        <end position="25"/>
    </location>
</feature>
<dbReference type="InterPro" id="IPR011059">
    <property type="entry name" value="Metal-dep_hydrolase_composite"/>
</dbReference>
<dbReference type="Proteomes" id="UP000315949">
    <property type="component" value="Unassembled WGS sequence"/>
</dbReference>
<dbReference type="OrthoDB" id="9782972at2"/>
<dbReference type="Pfam" id="PF01979">
    <property type="entry name" value="Amidohydro_1"/>
    <property type="match status" value="1"/>
</dbReference>
<dbReference type="RefSeq" id="WP_146311233.1">
    <property type="nucleotide sequence ID" value="NZ_VOHE01000002.1"/>
</dbReference>
<keyword evidence="4" id="KW-1185">Reference proteome</keyword>
<proteinExistence type="predicted"/>
<reference evidence="3 4" key="1">
    <citation type="submission" date="2019-07" db="EMBL/GenBank/DDBJ databases">
        <title>Luteimonas sp. YD-1 nov., isolated from acidic soil.</title>
        <authorList>
            <person name="Zhou J."/>
        </authorList>
    </citation>
    <scope>NUCLEOTIDE SEQUENCE [LARGE SCALE GENOMIC DNA]</scope>
    <source>
        <strain evidence="3 4">YD-1</strain>
    </source>
</reference>
<evidence type="ECO:0000259" key="2">
    <source>
        <dbReference type="Pfam" id="PF01979"/>
    </source>
</evidence>
<feature type="chain" id="PRO_5022830442" evidence="1">
    <location>
        <begin position="26"/>
        <end position="419"/>
    </location>
</feature>
<sequence>MPSFRSSALVAGLLCVAAMTCPATARELAITNARIVAAPDAEPIASGTVLLRDGRITAVGDSTEVAVPEGVERLDAGGGTVVAGFWNSHVHLIAPPLDRSATQPGDVLSEALLTRYLRWGFSTIFDIASPPGSAFVLRARIEDGDVTGPAILTTGTPFFPMDGVPAYLPTDLGGWSLKQAEVATPEEAAGRARRQLAAGADGLKIFAGAMVGGELGVLPMDDAIGKAVGDIAREAGKPLFAHPGNQAGVDAAIAAGTSVFAHTAPLMGPWDDALVQRLLAEDIALIPTLKLIEIEVRKEGGTPEVVERVMAVSRQQLEAFSRAGGTVLFGTDSGYIDWYDTRDELRQMHASGLDWRQVLASLTTAPAQRFGQAGRKGRLAPGMDADLVVLGGDPAEDVAVLADVRYTLRAGKVVYAAGP</sequence>
<keyword evidence="1" id="KW-0732">Signal</keyword>
<protein>
    <submittedName>
        <fullName evidence="3">Amidohydrolase family protein</fullName>
    </submittedName>
</protein>
<dbReference type="InterPro" id="IPR051781">
    <property type="entry name" value="Metallo-dep_Hydrolase"/>
</dbReference>
<feature type="domain" description="Amidohydrolase-related" evidence="2">
    <location>
        <begin position="80"/>
        <end position="414"/>
    </location>
</feature>
<dbReference type="GO" id="GO:0016810">
    <property type="term" value="F:hydrolase activity, acting on carbon-nitrogen (but not peptide) bonds"/>
    <property type="evidence" value="ECO:0007669"/>
    <property type="project" value="InterPro"/>
</dbReference>
<evidence type="ECO:0000256" key="1">
    <source>
        <dbReference type="SAM" id="SignalP"/>
    </source>
</evidence>
<evidence type="ECO:0000313" key="3">
    <source>
        <dbReference type="EMBL" id="TWT20610.1"/>
    </source>
</evidence>
<dbReference type="AlphaFoldDB" id="A0A5C5U5P0"/>
<dbReference type="SUPFAM" id="SSF51338">
    <property type="entry name" value="Composite domain of metallo-dependent hydrolases"/>
    <property type="match status" value="1"/>
</dbReference>
<organism evidence="3 4">
    <name type="scientific">Luteimonas wenzhouensis</name>
    <dbReference type="NCBI Taxonomy" id="2599615"/>
    <lineage>
        <taxon>Bacteria</taxon>
        <taxon>Pseudomonadati</taxon>
        <taxon>Pseudomonadota</taxon>
        <taxon>Gammaproteobacteria</taxon>
        <taxon>Lysobacterales</taxon>
        <taxon>Lysobacteraceae</taxon>
        <taxon>Luteimonas</taxon>
    </lineage>
</organism>
<dbReference type="InterPro" id="IPR006680">
    <property type="entry name" value="Amidohydro-rel"/>
</dbReference>
<accession>A0A5C5U5P0</accession>
<dbReference type="SUPFAM" id="SSF51556">
    <property type="entry name" value="Metallo-dependent hydrolases"/>
    <property type="match status" value="1"/>
</dbReference>
<comment type="caution">
    <text evidence="3">The sequence shown here is derived from an EMBL/GenBank/DDBJ whole genome shotgun (WGS) entry which is preliminary data.</text>
</comment>
<dbReference type="Gene3D" id="2.30.40.10">
    <property type="entry name" value="Urease, subunit C, domain 1"/>
    <property type="match status" value="1"/>
</dbReference>
<keyword evidence="3" id="KW-0378">Hydrolase</keyword>